<feature type="region of interest" description="Disordered" evidence="1">
    <location>
        <begin position="81"/>
        <end position="101"/>
    </location>
</feature>
<dbReference type="AlphaFoldDB" id="A0A0A1URJ5"/>
<reference evidence="2 3" key="1">
    <citation type="submission" date="2014-02" db="EMBL/GenBank/DDBJ databases">
        <title>The genome sequence of the entomopathogenic fungus Metarhizium robertsii ARSEF 2575.</title>
        <authorList>
            <person name="Giuliano Garisto Donzelli B."/>
            <person name="Roe B.A."/>
            <person name="Macmil S.L."/>
            <person name="Krasnoff S.B."/>
            <person name="Gibson D.M."/>
        </authorList>
    </citation>
    <scope>NUCLEOTIDE SEQUENCE [LARGE SCALE GENOMIC DNA]</scope>
    <source>
        <strain evidence="2 3">ARSEF 2575</strain>
    </source>
</reference>
<proteinExistence type="predicted"/>
<sequence length="336" mass="37658">MPPFGSNGVMGPGKAWACPYAKRPGNQDHVCHQRAFDKISRLKGHLNRKPHAIENSCATCWTSFKNEMECKLHEQARECTAKPPPTKDLVTPEQRAQLSSRASNDSDSWYEIFKCLCPGVPRPHSPFVNVDHSAEVRAIQNHLPAEEMTWEAAMHDLPPSLQPVRQSIADYFRARQDEFVAMMLRPWKSPHFDNPQPRNRRLRTKPTPARHTAACDQPLADVGTSTTVAASAGTTGVMPTPLEPTWGNNPEAENYTPVTPEQTAFNQYRVGPLGEDTPVDSVVQDDYDLFTQAIYPGVDDLASRPAGTALEQWLPYQYELDQDLTGSCFPQEEHQR</sequence>
<organism evidence="2 3">
    <name type="scientific">Metarhizium robertsii</name>
    <dbReference type="NCBI Taxonomy" id="568076"/>
    <lineage>
        <taxon>Eukaryota</taxon>
        <taxon>Fungi</taxon>
        <taxon>Dikarya</taxon>
        <taxon>Ascomycota</taxon>
        <taxon>Pezizomycotina</taxon>
        <taxon>Sordariomycetes</taxon>
        <taxon>Hypocreomycetidae</taxon>
        <taxon>Hypocreales</taxon>
        <taxon>Clavicipitaceae</taxon>
        <taxon>Metarhizium</taxon>
    </lineage>
</organism>
<evidence type="ECO:0000313" key="3">
    <source>
        <dbReference type="Proteomes" id="UP000030151"/>
    </source>
</evidence>
<feature type="region of interest" description="Disordered" evidence="1">
    <location>
        <begin position="190"/>
        <end position="209"/>
    </location>
</feature>
<evidence type="ECO:0008006" key="4">
    <source>
        <dbReference type="Google" id="ProtNLM"/>
    </source>
</evidence>
<name>A0A0A1URJ5_9HYPO</name>
<accession>A0A0A1URJ5</accession>
<evidence type="ECO:0000256" key="1">
    <source>
        <dbReference type="SAM" id="MobiDB-lite"/>
    </source>
</evidence>
<comment type="caution">
    <text evidence="2">The sequence shown here is derived from an EMBL/GenBank/DDBJ whole genome shotgun (WGS) entry which is preliminary data.</text>
</comment>
<dbReference type="Proteomes" id="UP000030151">
    <property type="component" value="Unassembled WGS sequence"/>
</dbReference>
<dbReference type="EMBL" id="JELW01000027">
    <property type="protein sequence ID" value="EXU98359.1"/>
    <property type="molecule type" value="Genomic_DNA"/>
</dbReference>
<evidence type="ECO:0000313" key="2">
    <source>
        <dbReference type="EMBL" id="EXU98359.1"/>
    </source>
</evidence>
<dbReference type="HOGENOM" id="CLU_826627_0_0_1"/>
<protein>
    <recommendedName>
        <fullName evidence="4">C2H2-type domain-containing protein</fullName>
    </recommendedName>
</protein>
<dbReference type="PANTHER" id="PTHR38166">
    <property type="entry name" value="C2H2-TYPE DOMAIN-CONTAINING PROTEIN-RELATED"/>
    <property type="match status" value="1"/>
</dbReference>
<gene>
    <name evidence="2" type="ORF">X797_008536</name>
</gene>
<dbReference type="PANTHER" id="PTHR38166:SF1">
    <property type="entry name" value="C2H2-TYPE DOMAIN-CONTAINING PROTEIN"/>
    <property type="match status" value="1"/>
</dbReference>